<reference evidence="1" key="1">
    <citation type="submission" date="2024-04" db="EMBL/GenBank/DDBJ databases">
        <authorList>
            <consortium name="Molecular Ecology Group"/>
        </authorList>
    </citation>
    <scope>NUCLEOTIDE SEQUENCE</scope>
</reference>
<evidence type="ECO:0000313" key="1">
    <source>
        <dbReference type="EMBL" id="CAL1675131.1"/>
    </source>
</evidence>
<protein>
    <submittedName>
        <fullName evidence="1">Uncharacterized protein</fullName>
    </submittedName>
</protein>
<gene>
    <name evidence="1" type="ORF">LPLAT_LOCUS1617</name>
</gene>
<dbReference type="AlphaFoldDB" id="A0AAV2N6M3"/>
<dbReference type="Proteomes" id="UP001497644">
    <property type="component" value="Chromosome 10"/>
</dbReference>
<accession>A0AAV2N6M3</accession>
<evidence type="ECO:0000313" key="2">
    <source>
        <dbReference type="Proteomes" id="UP001497644"/>
    </source>
</evidence>
<proteinExistence type="predicted"/>
<organism evidence="1 2">
    <name type="scientific">Lasius platythorax</name>
    <dbReference type="NCBI Taxonomy" id="488582"/>
    <lineage>
        <taxon>Eukaryota</taxon>
        <taxon>Metazoa</taxon>
        <taxon>Ecdysozoa</taxon>
        <taxon>Arthropoda</taxon>
        <taxon>Hexapoda</taxon>
        <taxon>Insecta</taxon>
        <taxon>Pterygota</taxon>
        <taxon>Neoptera</taxon>
        <taxon>Endopterygota</taxon>
        <taxon>Hymenoptera</taxon>
        <taxon>Apocrita</taxon>
        <taxon>Aculeata</taxon>
        <taxon>Formicoidea</taxon>
        <taxon>Formicidae</taxon>
        <taxon>Formicinae</taxon>
        <taxon>Lasius</taxon>
        <taxon>Lasius</taxon>
    </lineage>
</organism>
<name>A0AAV2N6M3_9HYME</name>
<sequence length="112" mass="12866">MRRKYENERDVVTRVLLIKVTVYIKVLIHRARGRANGNVKHSQREAPVLVTQQSGIKVLQVFQKRNFQEGSSAKSRRRPSGQRELSIGSAYTVTGSRYLAQFVTYINETQCI</sequence>
<keyword evidence="2" id="KW-1185">Reference proteome</keyword>
<dbReference type="EMBL" id="OZ034833">
    <property type="protein sequence ID" value="CAL1675131.1"/>
    <property type="molecule type" value="Genomic_DNA"/>
</dbReference>